<feature type="domain" description="G5" evidence="4">
    <location>
        <begin position="156"/>
        <end position="236"/>
    </location>
</feature>
<dbReference type="GO" id="GO:0004553">
    <property type="term" value="F:hydrolase activity, hydrolyzing O-glycosyl compounds"/>
    <property type="evidence" value="ECO:0007669"/>
    <property type="project" value="InterPro"/>
</dbReference>
<dbReference type="Proteomes" id="UP000471031">
    <property type="component" value="Unassembled WGS sequence"/>
</dbReference>
<dbReference type="EMBL" id="WXEX01000005">
    <property type="protein sequence ID" value="MZP42851.1"/>
    <property type="molecule type" value="Genomic_DNA"/>
</dbReference>
<dbReference type="CDD" id="cd22786">
    <property type="entry name" value="DPBB_YuiC-like"/>
    <property type="match status" value="1"/>
</dbReference>
<dbReference type="AlphaFoldDB" id="A0A845LBA2"/>
<reference evidence="5 6" key="1">
    <citation type="submission" date="2020-01" db="EMBL/GenBank/DDBJ databases">
        <title>Whole genome sequence of Heliobacterium gestii DSM 11169.</title>
        <authorList>
            <person name="Kyndt J.A."/>
            <person name="Meyer T.E."/>
        </authorList>
    </citation>
    <scope>NUCLEOTIDE SEQUENCE [LARGE SCALE GENOMIC DNA]</scope>
    <source>
        <strain evidence="5 6">DSM 11169</strain>
    </source>
</reference>
<feature type="region of interest" description="Disordered" evidence="2">
    <location>
        <begin position="220"/>
        <end position="271"/>
    </location>
</feature>
<dbReference type="GO" id="GO:0019867">
    <property type="term" value="C:outer membrane"/>
    <property type="evidence" value="ECO:0007669"/>
    <property type="project" value="InterPro"/>
</dbReference>
<evidence type="ECO:0000256" key="2">
    <source>
        <dbReference type="SAM" id="MobiDB-lite"/>
    </source>
</evidence>
<dbReference type="OrthoDB" id="9798935at2"/>
<dbReference type="Pfam" id="PF06725">
    <property type="entry name" value="3D"/>
    <property type="match status" value="1"/>
</dbReference>
<dbReference type="Gene3D" id="2.20.230.10">
    <property type="entry name" value="Resuscitation-promoting factor rpfb"/>
    <property type="match status" value="1"/>
</dbReference>
<evidence type="ECO:0000256" key="1">
    <source>
        <dbReference type="ARBA" id="ARBA00022729"/>
    </source>
</evidence>
<keyword evidence="6" id="KW-1185">Reference proteome</keyword>
<dbReference type="InterPro" id="IPR036908">
    <property type="entry name" value="RlpA-like_sf"/>
</dbReference>
<dbReference type="RefSeq" id="WP_161261424.1">
    <property type="nucleotide sequence ID" value="NZ_JAFBDC010000004.1"/>
</dbReference>
<gene>
    <name evidence="5" type="ORF">GTO89_07335</name>
</gene>
<dbReference type="PROSITE" id="PS51109">
    <property type="entry name" value="G5"/>
    <property type="match status" value="1"/>
</dbReference>
<keyword evidence="3" id="KW-0472">Membrane</keyword>
<dbReference type="PANTHER" id="PTHR39160:SF4">
    <property type="entry name" value="RESUSCITATION-PROMOTING FACTOR RPFB"/>
    <property type="match status" value="1"/>
</dbReference>
<comment type="caution">
    <text evidence="5">The sequence shown here is derived from an EMBL/GenBank/DDBJ whole genome shotgun (WGS) entry which is preliminary data.</text>
</comment>
<name>A0A845LBA2_HELGE</name>
<feature type="compositionally biased region" description="Basic and acidic residues" evidence="2">
    <location>
        <begin position="220"/>
        <end position="229"/>
    </location>
</feature>
<dbReference type="InterPro" id="IPR051933">
    <property type="entry name" value="Resuscitation_pf_RpfB"/>
</dbReference>
<evidence type="ECO:0000259" key="4">
    <source>
        <dbReference type="PROSITE" id="PS51109"/>
    </source>
</evidence>
<dbReference type="InterPro" id="IPR010611">
    <property type="entry name" value="3D_dom"/>
</dbReference>
<organism evidence="5 6">
    <name type="scientific">Heliomicrobium gestii</name>
    <name type="common">Heliobacterium gestii</name>
    <dbReference type="NCBI Taxonomy" id="2699"/>
    <lineage>
        <taxon>Bacteria</taxon>
        <taxon>Bacillati</taxon>
        <taxon>Bacillota</taxon>
        <taxon>Clostridia</taxon>
        <taxon>Eubacteriales</taxon>
        <taxon>Heliobacteriaceae</taxon>
        <taxon>Heliomicrobium</taxon>
    </lineage>
</organism>
<evidence type="ECO:0000313" key="5">
    <source>
        <dbReference type="EMBL" id="MZP42851.1"/>
    </source>
</evidence>
<keyword evidence="1" id="KW-0732">Signal</keyword>
<dbReference type="SUPFAM" id="SSF50685">
    <property type="entry name" value="Barwin-like endoglucanases"/>
    <property type="match status" value="1"/>
</dbReference>
<keyword evidence="3" id="KW-0812">Transmembrane</keyword>
<feature type="compositionally biased region" description="Low complexity" evidence="2">
    <location>
        <begin position="244"/>
        <end position="253"/>
    </location>
</feature>
<accession>A0A845LBA2</accession>
<dbReference type="Pfam" id="PF03990">
    <property type="entry name" value="DUF348"/>
    <property type="match status" value="1"/>
</dbReference>
<keyword evidence="3" id="KW-1133">Transmembrane helix</keyword>
<proteinExistence type="predicted"/>
<dbReference type="Pfam" id="PF07501">
    <property type="entry name" value="G5"/>
    <property type="match status" value="1"/>
</dbReference>
<dbReference type="Gene3D" id="2.40.40.10">
    <property type="entry name" value="RlpA-like domain"/>
    <property type="match status" value="1"/>
</dbReference>
<dbReference type="PANTHER" id="PTHR39160">
    <property type="entry name" value="CELL WALL-BINDING PROTEIN YOCH"/>
    <property type="match status" value="1"/>
</dbReference>
<dbReference type="InterPro" id="IPR011098">
    <property type="entry name" value="G5_dom"/>
</dbReference>
<dbReference type="SMART" id="SM01208">
    <property type="entry name" value="G5"/>
    <property type="match status" value="1"/>
</dbReference>
<sequence>MTIAGMTTKEKGQKSRAARLAIVMGLSLSLVVALFLAPFSDDVRGKTVMLEVDGEARAVRANGRTVGEMLRGQGIACEPGDWVYPDADKPILPGMVVQFRKSRWVELLVDNRIVTFRQIGDLSMERIAGLGVAVGAEDRLDRRDGVEGGASSRWRLVRLTRSTRERSEPVAFPRQVIYDGALPEGVERVAVAGADGVAVVREQVTFEDGQEVSAEAVEREVTQRPRPEVVIRGGGGSGERRLVASRGGSRGAAPGERDIAASTKGEGNSEEEVAAAIRRTMRMEATAYTHTGNRTATGTWPHVGIVAVDPSVIPLGSTLYVEGYGLARAADTGGAIRGSIIDVFFDSNAECFQWGRRQVTVHILE</sequence>
<protein>
    <submittedName>
        <fullName evidence="5">DUF348 domain-containing protein</fullName>
    </submittedName>
</protein>
<dbReference type="InterPro" id="IPR007137">
    <property type="entry name" value="DUF348"/>
</dbReference>
<evidence type="ECO:0000313" key="6">
    <source>
        <dbReference type="Proteomes" id="UP000471031"/>
    </source>
</evidence>
<feature type="transmembrane region" description="Helical" evidence="3">
    <location>
        <begin position="20"/>
        <end position="39"/>
    </location>
</feature>
<dbReference type="GO" id="GO:0009254">
    <property type="term" value="P:peptidoglycan turnover"/>
    <property type="evidence" value="ECO:0007669"/>
    <property type="project" value="InterPro"/>
</dbReference>
<evidence type="ECO:0000256" key="3">
    <source>
        <dbReference type="SAM" id="Phobius"/>
    </source>
</evidence>